<sequence length="61" mass="7293">MEFQQFIPLEPSQRHKGVSTFVHQLEFDLGIHSVQMERQRHSIKCIDLQFIPYPLFPLLIQ</sequence>
<keyword evidence="1" id="KW-0496">Mitochondrion</keyword>
<reference evidence="1" key="1">
    <citation type="journal article" date="2015" name="Genome Biol. Evol.">
        <title>Organellar Genomes of White Spruce (Picea glauca): Assembly and Annotation.</title>
        <authorList>
            <person name="Jackman S.D."/>
            <person name="Warren R.L."/>
            <person name="Gibb E.A."/>
            <person name="Vandervalk B.P."/>
            <person name="Mohamadi H."/>
            <person name="Chu J."/>
            <person name="Raymond A."/>
            <person name="Pleasance S."/>
            <person name="Coope R."/>
            <person name="Wildung M.R."/>
            <person name="Ritland C.E."/>
            <person name="Bousquet J."/>
            <person name="Jones S.J."/>
            <person name="Bohlmann J."/>
            <person name="Birol I."/>
        </authorList>
    </citation>
    <scope>NUCLEOTIDE SEQUENCE [LARGE SCALE GENOMIC DNA]</scope>
    <source>
        <tissue evidence="1">Flushing bud</tissue>
    </source>
</reference>
<gene>
    <name evidence="1" type="ORF">ABT39_MTgene662</name>
</gene>
<accession>A0A101M4I1</accession>
<name>A0A101M4I1_PICGL</name>
<dbReference type="AlphaFoldDB" id="A0A101M4I1"/>
<geneLocation type="mitochondrion" evidence="1"/>
<evidence type="ECO:0000313" key="1">
    <source>
        <dbReference type="EMBL" id="KUM50818.1"/>
    </source>
</evidence>
<organism evidence="1">
    <name type="scientific">Picea glauca</name>
    <name type="common">White spruce</name>
    <name type="synonym">Pinus glauca</name>
    <dbReference type="NCBI Taxonomy" id="3330"/>
    <lineage>
        <taxon>Eukaryota</taxon>
        <taxon>Viridiplantae</taxon>
        <taxon>Streptophyta</taxon>
        <taxon>Embryophyta</taxon>
        <taxon>Tracheophyta</taxon>
        <taxon>Spermatophyta</taxon>
        <taxon>Pinopsida</taxon>
        <taxon>Pinidae</taxon>
        <taxon>Conifers I</taxon>
        <taxon>Pinales</taxon>
        <taxon>Pinaceae</taxon>
        <taxon>Picea</taxon>
    </lineage>
</organism>
<proteinExistence type="predicted"/>
<protein>
    <submittedName>
        <fullName evidence="1">Uncharacterized protein</fullName>
    </submittedName>
</protein>
<dbReference type="EMBL" id="LKAM01000001">
    <property type="protein sequence ID" value="KUM50818.1"/>
    <property type="molecule type" value="Genomic_DNA"/>
</dbReference>
<comment type="caution">
    <text evidence="1">The sequence shown here is derived from an EMBL/GenBank/DDBJ whole genome shotgun (WGS) entry which is preliminary data.</text>
</comment>